<keyword evidence="2" id="KW-1185">Reference proteome</keyword>
<reference evidence="2" key="1">
    <citation type="journal article" date="2019" name="Int. J. Syst. Evol. Microbiol.">
        <title>The Global Catalogue of Microorganisms (GCM) 10K type strain sequencing project: providing services to taxonomists for standard genome sequencing and annotation.</title>
        <authorList>
            <consortium name="The Broad Institute Genomics Platform"/>
            <consortium name="The Broad Institute Genome Sequencing Center for Infectious Disease"/>
            <person name="Wu L."/>
            <person name="Ma J."/>
        </authorList>
    </citation>
    <scope>NUCLEOTIDE SEQUENCE [LARGE SCALE GENOMIC DNA]</scope>
    <source>
        <strain evidence="2">NCAIM B.01391</strain>
    </source>
</reference>
<comment type="caution">
    <text evidence="1">The sequence shown here is derived from an EMBL/GenBank/DDBJ whole genome shotgun (WGS) entry which is preliminary data.</text>
</comment>
<dbReference type="RefSeq" id="WP_377800278.1">
    <property type="nucleotide sequence ID" value="NZ_JBHSLW010000034.1"/>
</dbReference>
<dbReference type="EMBL" id="JBHSLW010000034">
    <property type="protein sequence ID" value="MFC5421975.1"/>
    <property type="molecule type" value="Genomic_DNA"/>
</dbReference>
<dbReference type="Proteomes" id="UP001596053">
    <property type="component" value="Unassembled WGS sequence"/>
</dbReference>
<proteinExistence type="predicted"/>
<name>A0ABW0J0Z2_9HYPH</name>
<protein>
    <submittedName>
        <fullName evidence="1">Uncharacterized protein</fullName>
    </submittedName>
</protein>
<accession>A0ABW0J0Z2</accession>
<gene>
    <name evidence="1" type="ORF">ACFPOB_20645</name>
</gene>
<evidence type="ECO:0000313" key="2">
    <source>
        <dbReference type="Proteomes" id="UP001596053"/>
    </source>
</evidence>
<sequence>MNKRDTWSNRMKAAQRDLIKACGGIERSAEIAEQSTAQIGRCNNTETDDLLSARSKARLEADCGYPWVTRVELQMLGFEIHQNVVGNSDRTGDVHSTTSRVVAEASDVMRAYSEALADGKITPADIAILQKELGELAHAVEEARMAGAASIAVHKGLRHE</sequence>
<evidence type="ECO:0000313" key="1">
    <source>
        <dbReference type="EMBL" id="MFC5421975.1"/>
    </source>
</evidence>
<organism evidence="1 2">
    <name type="scientific">Bosea eneae</name>
    <dbReference type="NCBI Taxonomy" id="151454"/>
    <lineage>
        <taxon>Bacteria</taxon>
        <taxon>Pseudomonadati</taxon>
        <taxon>Pseudomonadota</taxon>
        <taxon>Alphaproteobacteria</taxon>
        <taxon>Hyphomicrobiales</taxon>
        <taxon>Boseaceae</taxon>
        <taxon>Bosea</taxon>
    </lineage>
</organism>